<proteinExistence type="predicted"/>
<protein>
    <recommendedName>
        <fullName evidence="2">T9SS C-terminal target domain-containing protein</fullName>
    </recommendedName>
</protein>
<dbReference type="EMBL" id="AP029612">
    <property type="protein sequence ID" value="BFG70410.1"/>
    <property type="molecule type" value="Genomic_DNA"/>
</dbReference>
<dbReference type="AlphaFoldDB" id="A0AAT9GIS7"/>
<evidence type="ECO:0008006" key="2">
    <source>
        <dbReference type="Google" id="ProtNLM"/>
    </source>
</evidence>
<dbReference type="PANTHER" id="PTHR41339:SF1">
    <property type="entry name" value="SECRETED PROTEIN"/>
    <property type="match status" value="1"/>
</dbReference>
<name>A0AAT9GIS7_9BACT</name>
<dbReference type="PANTHER" id="PTHR41339">
    <property type="entry name" value="LIPL48"/>
    <property type="match status" value="1"/>
</dbReference>
<accession>A0AAT9GIS7</accession>
<sequence length="447" mass="46773">MISRLALVALAVAAMTSCSKNEEEDDIIAPPVNPNETIISGTLTANKTLTADKTWTLKGYVYVPNGITLTIEAGTTIKSDKTEKGALCIERGGKIQANGTVDKPIVMTSGQDAGSRAPGDWGGLIILGNAPTNRSSTPVIEGGLDRPYGGTNATDNSGTLKYVRIEYAGIAAFPGSEINGLTLGGVGSGTTIENVQVVYGNDDAYEFFGGNVNAKYLVAFATADDDFDFDFGYTGKIQFAVALRDPSFVDNGDAGNGIEADNDGSGTTATPYTRPVLSNFTFVGPNNAAGTAANHNFGNRWRRAVRFVLRNSILMGWQKGGFSIESDGTANDYSAAGGTSEFKNNLVHAVADPYRVSGLTAATLNAAAIRTKAESEGCKTYTSADDIKLTSPFTITNPNLLPAAGSDALTGASFTGLDAFFTTTTHVGAFGTTNWMASWTRFPAKGQ</sequence>
<dbReference type="PROSITE" id="PS51257">
    <property type="entry name" value="PROKAR_LIPOPROTEIN"/>
    <property type="match status" value="1"/>
</dbReference>
<evidence type="ECO:0000313" key="1">
    <source>
        <dbReference type="EMBL" id="BFG70410.1"/>
    </source>
</evidence>
<organism evidence="1">
    <name type="scientific">Sediminibacterium sp. KACHI17</name>
    <dbReference type="NCBI Taxonomy" id="1751071"/>
    <lineage>
        <taxon>Bacteria</taxon>
        <taxon>Pseudomonadati</taxon>
        <taxon>Bacteroidota</taxon>
        <taxon>Chitinophagia</taxon>
        <taxon>Chitinophagales</taxon>
        <taxon>Chitinophagaceae</taxon>
        <taxon>Sediminibacterium</taxon>
    </lineage>
</organism>
<reference evidence="1" key="1">
    <citation type="submission" date="2024-02" db="EMBL/GenBank/DDBJ databases">
        <title>Sediminibacterium planktonica sp. nov. and Sediminibacterium longus sp. nov., isolated from surface lake and river water.</title>
        <authorList>
            <person name="Watanabe K."/>
            <person name="Takemine S."/>
            <person name="Ishii Y."/>
            <person name="Ogata Y."/>
            <person name="Shindo C."/>
            <person name="Suda W."/>
        </authorList>
    </citation>
    <scope>NUCLEOTIDE SEQUENCE</scope>
    <source>
        <strain evidence="1">KACHI17</strain>
    </source>
</reference>
<gene>
    <name evidence="1" type="ORF">KACHI17_12910</name>
</gene>